<evidence type="ECO:0008006" key="3">
    <source>
        <dbReference type="Google" id="ProtNLM"/>
    </source>
</evidence>
<dbReference type="RefSeq" id="WP_369183719.1">
    <property type="nucleotide sequence ID" value="NZ_CP163445.1"/>
</dbReference>
<name>A0AB39TM94_9ACTN</name>
<evidence type="ECO:0000256" key="1">
    <source>
        <dbReference type="SAM" id="MobiDB-lite"/>
    </source>
</evidence>
<evidence type="ECO:0000313" key="2">
    <source>
        <dbReference type="EMBL" id="XDQ80211.1"/>
    </source>
</evidence>
<proteinExistence type="predicted"/>
<feature type="region of interest" description="Disordered" evidence="1">
    <location>
        <begin position="76"/>
        <end position="124"/>
    </location>
</feature>
<organism evidence="2">
    <name type="scientific">Streptomyces sp. Y1</name>
    <dbReference type="NCBI Taxonomy" id="3238634"/>
    <lineage>
        <taxon>Bacteria</taxon>
        <taxon>Bacillati</taxon>
        <taxon>Actinomycetota</taxon>
        <taxon>Actinomycetes</taxon>
        <taxon>Kitasatosporales</taxon>
        <taxon>Streptomycetaceae</taxon>
        <taxon>Streptomyces</taxon>
    </lineage>
</organism>
<accession>A0AB39TM94</accession>
<dbReference type="EMBL" id="CP163445">
    <property type="protein sequence ID" value="XDQ80211.1"/>
    <property type="molecule type" value="Genomic_DNA"/>
</dbReference>
<protein>
    <recommendedName>
        <fullName evidence="3">DNA-binding protein</fullName>
    </recommendedName>
</protein>
<sequence>MDLGWLVVDAKYLAGATEIGEVLGADGNTVNQWKRRYPDFPEPVLVLSGRPLWDIREVVGWARRTGRPVAKPDYEAPVRSAGVRSAGGRSAGVRSTAAERSTVLPGKDVRAPEGWTNGVAESRL</sequence>
<reference evidence="2" key="1">
    <citation type="submission" date="2024-07" db="EMBL/GenBank/DDBJ databases">
        <authorList>
            <person name="Yu S.T."/>
        </authorList>
    </citation>
    <scope>NUCLEOTIDE SEQUENCE</scope>
    <source>
        <strain evidence="2">Y1</strain>
    </source>
</reference>
<gene>
    <name evidence="2" type="ORF">AB2U05_17985</name>
</gene>
<feature type="compositionally biased region" description="Low complexity" evidence="1">
    <location>
        <begin position="78"/>
        <end position="95"/>
    </location>
</feature>
<dbReference type="AlphaFoldDB" id="A0AB39TM94"/>